<reference evidence="8 9" key="1">
    <citation type="submission" date="2019-07" db="EMBL/GenBank/DDBJ databases">
        <title>Rhodotorula toruloides NBRC10032 genome sequencing.</title>
        <authorList>
            <person name="Shida Y."/>
            <person name="Takaku H."/>
            <person name="Ogasawara W."/>
            <person name="Mori K."/>
        </authorList>
    </citation>
    <scope>NUCLEOTIDE SEQUENCE [LARGE SCALE GENOMIC DNA]</scope>
    <source>
        <strain evidence="8 9">NBRC10032</strain>
    </source>
</reference>
<evidence type="ECO:0000256" key="4">
    <source>
        <dbReference type="PROSITE-ProRule" id="PRU00228"/>
    </source>
</evidence>
<proteinExistence type="predicted"/>
<dbReference type="InterPro" id="IPR032350">
    <property type="entry name" value="Nbr1_FW"/>
</dbReference>
<feature type="region of interest" description="Disordered" evidence="6">
    <location>
        <begin position="624"/>
        <end position="644"/>
    </location>
</feature>
<evidence type="ECO:0000256" key="6">
    <source>
        <dbReference type="SAM" id="MobiDB-lite"/>
    </source>
</evidence>
<dbReference type="PROSITE" id="PS01357">
    <property type="entry name" value="ZF_ZZ_1"/>
    <property type="match status" value="2"/>
</dbReference>
<comment type="caution">
    <text evidence="8">The sequence shown here is derived from an EMBL/GenBank/DDBJ whole genome shotgun (WGS) entry which is preliminary data.</text>
</comment>
<feature type="domain" description="ZZ-type" evidence="7">
    <location>
        <begin position="352"/>
        <end position="404"/>
    </location>
</feature>
<dbReference type="OrthoDB" id="661148at2759"/>
<feature type="coiled-coil region" evidence="5">
    <location>
        <begin position="479"/>
        <end position="506"/>
    </location>
</feature>
<evidence type="ECO:0000259" key="7">
    <source>
        <dbReference type="PROSITE" id="PS50135"/>
    </source>
</evidence>
<dbReference type="Gene3D" id="2.60.40.10">
    <property type="entry name" value="Immunoglobulins"/>
    <property type="match status" value="1"/>
</dbReference>
<dbReference type="PANTHER" id="PTHR20930:SF0">
    <property type="entry name" value="PROTEIN ILRUN"/>
    <property type="match status" value="1"/>
</dbReference>
<feature type="compositionally biased region" description="Acidic residues" evidence="6">
    <location>
        <begin position="857"/>
        <end position="895"/>
    </location>
</feature>
<evidence type="ECO:0000256" key="5">
    <source>
        <dbReference type="SAM" id="Coils"/>
    </source>
</evidence>
<dbReference type="CDD" id="cd02340">
    <property type="entry name" value="ZZ_NBR1_like"/>
    <property type="match status" value="2"/>
</dbReference>
<organism evidence="8 9">
    <name type="scientific">Rhodotorula toruloides</name>
    <name type="common">Yeast</name>
    <name type="synonym">Rhodosporidium toruloides</name>
    <dbReference type="NCBI Taxonomy" id="5286"/>
    <lineage>
        <taxon>Eukaryota</taxon>
        <taxon>Fungi</taxon>
        <taxon>Dikarya</taxon>
        <taxon>Basidiomycota</taxon>
        <taxon>Pucciniomycotina</taxon>
        <taxon>Microbotryomycetes</taxon>
        <taxon>Sporidiobolales</taxon>
        <taxon>Sporidiobolaceae</taxon>
        <taxon>Rhodotorula</taxon>
    </lineage>
</organism>
<dbReference type="Pfam" id="PF16158">
    <property type="entry name" value="N_BRCA1_IG"/>
    <property type="match status" value="1"/>
</dbReference>
<feature type="compositionally biased region" description="Low complexity" evidence="6">
    <location>
        <begin position="800"/>
        <end position="814"/>
    </location>
</feature>
<protein>
    <submittedName>
        <fullName evidence="8">Zinc finger, ZZ-type protein</fullName>
    </submittedName>
</protein>
<dbReference type="PANTHER" id="PTHR20930">
    <property type="entry name" value="OVARIAN CARCINOMA ANTIGEN CA125-RELATED"/>
    <property type="match status" value="1"/>
</dbReference>
<sequence>MPDRAYVFKLLYDGGPTHTSRRYGYSGEIALPQVYNGLSDRASQSFGLRKEDVNLYVRDRVGNLSVALDTFSSFVKHVCEPLDKHAEYFMIDEKKRIVLVFNVVSAQQLEAKRLAEKAMAREAKHKAKALAKAIEAEKKLAVEKEVQAQPKQVEEKSGYAPAYTVAEPVAAAHNAASSASATTEIGSPQAATEDKTQSWAGVKALLDKFVCDLNAHLADTFGDQATPFELHPPSTDDVERAEQVAEVVPGYQPAQEPFVERPHQLAPHEQQHVHPHVFCDRCMRTVVGPRFKCTSCSNYDLCTDCIDSRFAFHPSLHAFSEIARPGDAAVDSVRGAAARPEASVVEEKKPAKHPANCDSCQFPIVGVRFKCLECPDYDLDSDCHNNVSQIHPQHNFVRINDPADCKIIRSKESFVRHHNIVCDGCQKNPVVGVRYKCMHPSCPDYDLCSVCEALPNPIHPRDHLLLKIRSPLPHSGSSAQRLSEAKKRVQEKLGDAEQLAQAAAAATLSSGPVAALLKSLGVQLPQASSSSDTASTSSVTPSLSNATLIDEPGGEKTLVVDVDVSTLPVEQQRHLPTEIRVPVKVTNEPPKDSKSQGPYDVEHLVRAAEQEAEETVQAAEDVGEELNEEESTVEEESQVEKKTEGTFPRATFVSDITLLDGSVVPAGSEFHKVWAVRAGSNGWPAGCQLVHVGGFSGKHFAGKGNKPSSFEIPAAQPGEIVELQVECKAPEENGRFMDFWRIALPDGTPFSDRLWIDITVESEGDFVNDGTPSGSSLTSSFVAPSLNAHGKAASFPPSEAAVTTPSVTAPPSSSGFSVPSHLAPSSGSGLDDGSDFESVRGTRAVSRADSDAVYVSDDGDSSEDSSDETVTDSSDSEDSEDDSEDDFVMLTGDEA</sequence>
<dbReference type="Gene3D" id="3.30.60.90">
    <property type="match status" value="3"/>
</dbReference>
<dbReference type="InterPro" id="IPR000433">
    <property type="entry name" value="Znf_ZZ"/>
</dbReference>
<feature type="compositionally biased region" description="Low complexity" evidence="6">
    <location>
        <begin position="528"/>
        <end position="542"/>
    </location>
</feature>
<dbReference type="GO" id="GO:0008270">
    <property type="term" value="F:zinc ion binding"/>
    <property type="evidence" value="ECO:0007669"/>
    <property type="project" value="UniProtKB-KW"/>
</dbReference>
<dbReference type="EMBL" id="BJWK01000002">
    <property type="protein sequence ID" value="GEM06742.1"/>
    <property type="molecule type" value="Genomic_DNA"/>
</dbReference>
<feature type="domain" description="ZZ-type" evidence="7">
    <location>
        <begin position="417"/>
        <end position="473"/>
    </location>
</feature>
<keyword evidence="5" id="KW-0175">Coiled coil</keyword>
<dbReference type="InterPro" id="IPR043145">
    <property type="entry name" value="Znf_ZZ_sf"/>
</dbReference>
<evidence type="ECO:0000313" key="9">
    <source>
        <dbReference type="Proteomes" id="UP000321518"/>
    </source>
</evidence>
<feature type="compositionally biased region" description="Acidic residues" evidence="6">
    <location>
        <begin position="624"/>
        <end position="637"/>
    </location>
</feature>
<accession>A0A511K8R3</accession>
<evidence type="ECO:0000256" key="2">
    <source>
        <dbReference type="ARBA" id="ARBA00022771"/>
    </source>
</evidence>
<keyword evidence="3" id="KW-0862">Zinc</keyword>
<keyword evidence="2 4" id="KW-0863">Zinc-finger</keyword>
<dbReference type="Pfam" id="PF00569">
    <property type="entry name" value="ZZ"/>
    <property type="match status" value="3"/>
</dbReference>
<evidence type="ECO:0000313" key="8">
    <source>
        <dbReference type="EMBL" id="GEM06742.1"/>
    </source>
</evidence>
<gene>
    <name evidence="8" type="ORF">Rt10032_c02g0759</name>
</gene>
<evidence type="ECO:0000256" key="1">
    <source>
        <dbReference type="ARBA" id="ARBA00022723"/>
    </source>
</evidence>
<dbReference type="SMART" id="SM00291">
    <property type="entry name" value="ZnF_ZZ"/>
    <property type="match status" value="3"/>
</dbReference>
<dbReference type="Proteomes" id="UP000321518">
    <property type="component" value="Unassembled WGS sequence"/>
</dbReference>
<feature type="region of interest" description="Disordered" evidence="6">
    <location>
        <begin position="527"/>
        <end position="550"/>
    </location>
</feature>
<feature type="region of interest" description="Disordered" evidence="6">
    <location>
        <begin position="790"/>
        <end position="895"/>
    </location>
</feature>
<dbReference type="SUPFAM" id="SSF57850">
    <property type="entry name" value="RING/U-box"/>
    <property type="match status" value="3"/>
</dbReference>
<name>A0A511K8R3_RHOTO</name>
<dbReference type="CDD" id="cd02249">
    <property type="entry name" value="ZZ"/>
    <property type="match status" value="1"/>
</dbReference>
<dbReference type="InterPro" id="IPR013783">
    <property type="entry name" value="Ig-like_fold"/>
</dbReference>
<feature type="domain" description="ZZ-type" evidence="7">
    <location>
        <begin position="274"/>
        <end position="327"/>
    </location>
</feature>
<evidence type="ECO:0000256" key="3">
    <source>
        <dbReference type="ARBA" id="ARBA00022833"/>
    </source>
</evidence>
<dbReference type="AlphaFoldDB" id="A0A511K8R3"/>
<dbReference type="CDD" id="cd14947">
    <property type="entry name" value="NBR1_like"/>
    <property type="match status" value="1"/>
</dbReference>
<feature type="coiled-coil region" evidence="5">
    <location>
        <begin position="106"/>
        <end position="140"/>
    </location>
</feature>
<dbReference type="PROSITE" id="PS50135">
    <property type="entry name" value="ZF_ZZ_2"/>
    <property type="match status" value="3"/>
</dbReference>
<keyword evidence="1" id="KW-0479">Metal-binding</keyword>